<reference evidence="4 6" key="1">
    <citation type="submission" date="2013-02" db="EMBL/GenBank/DDBJ databases">
        <title>The Genome Sequence of Enterococcus malodoratus ATCC_43197.</title>
        <authorList>
            <consortium name="The Broad Institute Genome Sequencing Platform"/>
            <consortium name="The Broad Institute Genome Sequencing Center for Infectious Disease"/>
            <person name="Earl A.M."/>
            <person name="Gilmore M.S."/>
            <person name="Lebreton F."/>
            <person name="Walker B."/>
            <person name="Young S.K."/>
            <person name="Zeng Q."/>
            <person name="Gargeya S."/>
            <person name="Fitzgerald M."/>
            <person name="Haas B."/>
            <person name="Abouelleil A."/>
            <person name="Alvarado L."/>
            <person name="Arachchi H.M."/>
            <person name="Berlin A.M."/>
            <person name="Chapman S.B."/>
            <person name="Dewar J."/>
            <person name="Goldberg J."/>
            <person name="Griggs A."/>
            <person name="Gujja S."/>
            <person name="Hansen M."/>
            <person name="Howarth C."/>
            <person name="Imamovic A."/>
            <person name="Larimer J."/>
            <person name="McCowan C."/>
            <person name="Murphy C."/>
            <person name="Neiman D."/>
            <person name="Pearson M."/>
            <person name="Priest M."/>
            <person name="Roberts A."/>
            <person name="Saif S."/>
            <person name="Shea T."/>
            <person name="Sisk P."/>
            <person name="Sykes S."/>
            <person name="Wortman J."/>
            <person name="Nusbaum C."/>
            <person name="Birren B."/>
        </authorList>
    </citation>
    <scope>NUCLEOTIDE SEQUENCE [LARGE SCALE GENOMIC DNA]</scope>
    <source>
        <strain evidence="4 6">ATCC 43197</strain>
    </source>
</reference>
<comment type="caution">
    <text evidence="4">The sequence shown here is derived from an EMBL/GenBank/DDBJ whole genome shotgun (WGS) entry which is preliminary data.</text>
</comment>
<evidence type="ECO:0000259" key="3">
    <source>
        <dbReference type="PROSITE" id="PS50977"/>
    </source>
</evidence>
<evidence type="ECO:0000313" key="6">
    <source>
        <dbReference type="Proteomes" id="UP000013783"/>
    </source>
</evidence>
<evidence type="ECO:0000256" key="2">
    <source>
        <dbReference type="PROSITE-ProRule" id="PRU00335"/>
    </source>
</evidence>
<evidence type="ECO:0000313" key="4">
    <source>
        <dbReference type="EMBL" id="EOH76799.1"/>
    </source>
</evidence>
<dbReference type="AlphaFoldDB" id="R2RLE7"/>
<dbReference type="GO" id="GO:0003677">
    <property type="term" value="F:DNA binding"/>
    <property type="evidence" value="ECO:0007669"/>
    <property type="project" value="UniProtKB-UniRule"/>
</dbReference>
<dbReference type="SUPFAM" id="SSF46689">
    <property type="entry name" value="Homeodomain-like"/>
    <property type="match status" value="1"/>
</dbReference>
<accession>R2RLE7</accession>
<dbReference type="Pfam" id="PF14278">
    <property type="entry name" value="TetR_C_8"/>
    <property type="match status" value="1"/>
</dbReference>
<evidence type="ECO:0000313" key="5">
    <source>
        <dbReference type="EMBL" id="EOT63500.1"/>
    </source>
</evidence>
<dbReference type="RefSeq" id="WP_010741289.1">
    <property type="nucleotide sequence ID" value="NZ_KB946250.1"/>
</dbReference>
<reference evidence="5 7" key="2">
    <citation type="submission" date="2013-03" db="EMBL/GenBank/DDBJ databases">
        <title>The Genome Sequence of Enterococcus malodoratus ATCC_43197 (PacBio/Illumina hybrid assembly).</title>
        <authorList>
            <consortium name="The Broad Institute Genomics Platform"/>
            <consortium name="The Broad Institute Genome Sequencing Center for Infectious Disease"/>
            <person name="Earl A."/>
            <person name="Russ C."/>
            <person name="Gilmore M."/>
            <person name="Surin D."/>
            <person name="Walker B."/>
            <person name="Young S."/>
            <person name="Zeng Q."/>
            <person name="Gargeya S."/>
            <person name="Fitzgerald M."/>
            <person name="Haas B."/>
            <person name="Abouelleil A."/>
            <person name="Allen A.W."/>
            <person name="Alvarado L."/>
            <person name="Arachchi H.M."/>
            <person name="Berlin A.M."/>
            <person name="Chapman S.B."/>
            <person name="Gainer-Dewar J."/>
            <person name="Goldberg J."/>
            <person name="Griggs A."/>
            <person name="Gujja S."/>
            <person name="Hansen M."/>
            <person name="Howarth C."/>
            <person name="Imamovic A."/>
            <person name="Ireland A."/>
            <person name="Larimer J."/>
            <person name="McCowan C."/>
            <person name="Murphy C."/>
            <person name="Pearson M."/>
            <person name="Poon T.W."/>
            <person name="Priest M."/>
            <person name="Roberts A."/>
            <person name="Saif S."/>
            <person name="Shea T."/>
            <person name="Sisk P."/>
            <person name="Sykes S."/>
            <person name="Wortman J."/>
            <person name="Nusbaum C."/>
            <person name="Birren B."/>
        </authorList>
    </citation>
    <scope>NUCLEOTIDE SEQUENCE [LARGE SCALE GENOMIC DNA]</scope>
    <source>
        <strain evidence="5 7">ATCC 43197</strain>
    </source>
</reference>
<dbReference type="PATRIC" id="fig|1158601.3.peg.2434"/>
<protein>
    <recommendedName>
        <fullName evidence="3">HTH tetR-type domain-containing protein</fullName>
    </recommendedName>
</protein>
<organism evidence="4 6">
    <name type="scientific">Enterococcus malodoratus ATCC 43197</name>
    <dbReference type="NCBI Taxonomy" id="1158601"/>
    <lineage>
        <taxon>Bacteria</taxon>
        <taxon>Bacillati</taxon>
        <taxon>Bacillota</taxon>
        <taxon>Bacilli</taxon>
        <taxon>Lactobacillales</taxon>
        <taxon>Enterococcaceae</taxon>
        <taxon>Enterococcus</taxon>
    </lineage>
</organism>
<dbReference type="STRING" id="71451.RV07_GL003458"/>
<proteinExistence type="predicted"/>
<keyword evidence="1 2" id="KW-0238">DNA-binding</keyword>
<dbReference type="Gene3D" id="1.10.357.10">
    <property type="entry name" value="Tetracycline Repressor, domain 2"/>
    <property type="match status" value="1"/>
</dbReference>
<name>R2RLE7_9ENTE</name>
<dbReference type="InterPro" id="IPR001647">
    <property type="entry name" value="HTH_TetR"/>
</dbReference>
<feature type="domain" description="HTH tetR-type" evidence="3">
    <location>
        <begin position="3"/>
        <end position="63"/>
    </location>
</feature>
<dbReference type="eggNOG" id="COG1309">
    <property type="taxonomic scope" value="Bacteria"/>
</dbReference>
<dbReference type="OrthoDB" id="9810250at2"/>
<dbReference type="EMBL" id="ASWA01000005">
    <property type="protein sequence ID" value="EOT63500.1"/>
    <property type="molecule type" value="Genomic_DNA"/>
</dbReference>
<sequence length="201" mass="23851">MVDEKRSMIETSFLDLLKETKFKYIKVNDIAKNAGVSRVTFYKKFRNKEDLLDSIVEEFLIEVSLIFQANIKFLDRLETLTMESVRSILQFRVETLVSFLWDNRQKIETLTSQNSEIDLLNYMRNDFNKYLKEGVPLIFSVNYDPKTLSQYLEYLSRGSTLIVGTWIRKNFKESPNEIIEILVNTSLPIILELYQRKRLEH</sequence>
<dbReference type="EMBL" id="AJAK01000017">
    <property type="protein sequence ID" value="EOH76799.1"/>
    <property type="molecule type" value="Genomic_DNA"/>
</dbReference>
<evidence type="ECO:0000313" key="7">
    <source>
        <dbReference type="Proteomes" id="UP000014148"/>
    </source>
</evidence>
<dbReference type="Proteomes" id="UP000014148">
    <property type="component" value="Unassembled WGS sequence"/>
</dbReference>
<dbReference type="InterPro" id="IPR039532">
    <property type="entry name" value="TetR_C_Firmicutes"/>
</dbReference>
<gene>
    <name evidence="5" type="ORF">I585_04330</name>
    <name evidence="4" type="ORF">UAI_02474</name>
</gene>
<dbReference type="Pfam" id="PF00440">
    <property type="entry name" value="TetR_N"/>
    <property type="match status" value="1"/>
</dbReference>
<dbReference type="Proteomes" id="UP000013783">
    <property type="component" value="Unassembled WGS sequence"/>
</dbReference>
<dbReference type="PROSITE" id="PS50977">
    <property type="entry name" value="HTH_TETR_2"/>
    <property type="match status" value="1"/>
</dbReference>
<keyword evidence="7" id="KW-1185">Reference proteome</keyword>
<feature type="DNA-binding region" description="H-T-H motif" evidence="2">
    <location>
        <begin position="26"/>
        <end position="45"/>
    </location>
</feature>
<dbReference type="PANTHER" id="PTHR43479:SF11">
    <property type="entry name" value="ACREF_ENVCD OPERON REPRESSOR-RELATED"/>
    <property type="match status" value="1"/>
</dbReference>
<dbReference type="InterPro" id="IPR009057">
    <property type="entry name" value="Homeodomain-like_sf"/>
</dbReference>
<dbReference type="PANTHER" id="PTHR43479">
    <property type="entry name" value="ACREF/ENVCD OPERON REPRESSOR-RELATED"/>
    <property type="match status" value="1"/>
</dbReference>
<evidence type="ECO:0000256" key="1">
    <source>
        <dbReference type="ARBA" id="ARBA00023125"/>
    </source>
</evidence>
<dbReference type="InterPro" id="IPR050624">
    <property type="entry name" value="HTH-type_Tx_Regulator"/>
</dbReference>